<evidence type="ECO:0000256" key="4">
    <source>
        <dbReference type="ARBA" id="ARBA00023306"/>
    </source>
</evidence>
<name>A0A2N8UDY2_9BASI</name>
<dbReference type="GO" id="GO:0031298">
    <property type="term" value="C:replication fork protection complex"/>
    <property type="evidence" value="ECO:0007669"/>
    <property type="project" value="TreeGrafter"/>
</dbReference>
<dbReference type="GO" id="GO:0006281">
    <property type="term" value="P:DNA repair"/>
    <property type="evidence" value="ECO:0007669"/>
    <property type="project" value="TreeGrafter"/>
</dbReference>
<evidence type="ECO:0000259" key="6">
    <source>
        <dbReference type="Pfam" id="PF04821"/>
    </source>
</evidence>
<dbReference type="InterPro" id="IPR044998">
    <property type="entry name" value="Timeless"/>
</dbReference>
<dbReference type="GO" id="GO:0043111">
    <property type="term" value="P:replication fork arrest"/>
    <property type="evidence" value="ECO:0007669"/>
    <property type="project" value="TreeGrafter"/>
</dbReference>
<proteinExistence type="predicted"/>
<organism evidence="7 8">
    <name type="scientific">Sporisorium reilianum f. sp. reilianum</name>
    <dbReference type="NCBI Taxonomy" id="72559"/>
    <lineage>
        <taxon>Eukaryota</taxon>
        <taxon>Fungi</taxon>
        <taxon>Dikarya</taxon>
        <taxon>Basidiomycota</taxon>
        <taxon>Ustilaginomycotina</taxon>
        <taxon>Ustilaginomycetes</taxon>
        <taxon>Ustilaginales</taxon>
        <taxon>Ustilaginaceae</taxon>
        <taxon>Sporisorium</taxon>
    </lineage>
</organism>
<feature type="region of interest" description="Disordered" evidence="5">
    <location>
        <begin position="327"/>
        <end position="352"/>
    </location>
</feature>
<dbReference type="InterPro" id="IPR006906">
    <property type="entry name" value="Timeless_N"/>
</dbReference>
<keyword evidence="2" id="KW-0236">DNA replication inhibitor</keyword>
<feature type="compositionally biased region" description="Basic and acidic residues" evidence="5">
    <location>
        <begin position="893"/>
        <end position="904"/>
    </location>
</feature>
<feature type="region of interest" description="Disordered" evidence="5">
    <location>
        <begin position="893"/>
        <end position="917"/>
    </location>
</feature>
<comment type="subcellular location">
    <subcellularLocation>
        <location evidence="1">Nucleus</location>
    </subcellularLocation>
</comment>
<feature type="region of interest" description="Disordered" evidence="5">
    <location>
        <begin position="1030"/>
        <end position="1058"/>
    </location>
</feature>
<evidence type="ECO:0000256" key="2">
    <source>
        <dbReference type="ARBA" id="ARBA00022880"/>
    </source>
</evidence>
<feature type="region of interest" description="Disordered" evidence="5">
    <location>
        <begin position="1"/>
        <end position="44"/>
    </location>
</feature>
<dbReference type="Pfam" id="PF04821">
    <property type="entry name" value="TIMELESS"/>
    <property type="match status" value="1"/>
</dbReference>
<evidence type="ECO:0000256" key="1">
    <source>
        <dbReference type="ARBA" id="ARBA00004123"/>
    </source>
</evidence>
<feature type="compositionally biased region" description="Basic residues" evidence="5">
    <location>
        <begin position="1086"/>
        <end position="1103"/>
    </location>
</feature>
<keyword evidence="3" id="KW-0539">Nucleus</keyword>
<feature type="compositionally biased region" description="Low complexity" evidence="5">
    <location>
        <begin position="334"/>
        <end position="352"/>
    </location>
</feature>
<feature type="region of interest" description="Disordered" evidence="5">
    <location>
        <begin position="1126"/>
        <end position="1246"/>
    </location>
</feature>
<evidence type="ECO:0000256" key="3">
    <source>
        <dbReference type="ARBA" id="ARBA00023242"/>
    </source>
</evidence>
<feature type="domain" description="Timeless N-terminal" evidence="6">
    <location>
        <begin position="84"/>
        <end position="388"/>
    </location>
</feature>
<feature type="compositionally biased region" description="Acidic residues" evidence="5">
    <location>
        <begin position="1"/>
        <end position="24"/>
    </location>
</feature>
<dbReference type="GO" id="GO:0016853">
    <property type="term" value="F:isomerase activity"/>
    <property type="evidence" value="ECO:0007669"/>
    <property type="project" value="UniProtKB-KW"/>
</dbReference>
<accession>A0A2N8UDY2</accession>
<dbReference type="PANTHER" id="PTHR22940:SF4">
    <property type="entry name" value="PROTEIN TIMELESS HOMOLOG"/>
    <property type="match status" value="1"/>
</dbReference>
<sequence>MADENDYYSDDLQGDEGFLTDDSEERYGDGYGEPSRHYDDDPEDNVAALEEIRETAMELCWQVGDYDYADEDSAEQDNKFYTGWTRGPQALSALRSLRKLWKLDDDDPTRKVARAFVDCTVLPNFLLPALLESAGKDPPMGDAIVLACTDLLVAMTWPFDSAAELRELSKQGLDYDDLDEITKLDQKLIVYKSAILRCMSLDKQHDVLGVVMRYLLLPKLTTKKHQRTSLENGIISMCLHLIRNLLAIRDPITTSLSSVEQLSYANLQSELILSLKKHHILDALLMLASSAETSNFNDWNAIASECIFHIFVGTKVKEIAEVTSGSASRSITDTSEAARTSPRTTATATSSASSSALAESLAMEAKIKRASASGTMPTRHSRFGTTINFVGPDGLRRVARNQSALAKSVAQLADEAMHKGKRRAQRRKNAQEQGAPKLKAKWTADAALVLQDWADAFVQAGFEPLAKSVLKDIRSERDKLGDLDVARVRIMQLGTFFLEYFLSRRAAAAQRRKAAGTTAPAQPTLTQETADLLEPQQHHEAEKAQSEQPAEGADGEWPFELVSQWLEPWAFRMVLVRTIQAQESKAWLEFVAAVQLWTVLLRLVDELASSKKESERDVAEGLQAEFYYMSETLDACHAVVRSYTAQSFAFLETIIGFAYYMPKMLERYASNRDHMYVQAKKQVRRSRQDGDLDADEDEAAQIKEQLKETRSEREFRFADFQRKLATKQLTTACSHYLSYLSGWHDYGDTDEQLNKLVTVMHRIAIKANDYRQFFLAGLRSNLRSVISGNAMGILEARAPTSAPTLKKLIDYILRKFSKLSPEEQSIYDTGKRPPRQPKPPRMPAEIAVRPGMAPDEEIGVAVGLLLKKEKMQAVLWVKSALEMASAMRTELVARHEEDGTRRQSESSTSILGEDAADDDSGAMLLGELEKQNESPVERFQPFELAYRGNDELRTDASLLPELKLLCRLVGLEANDDELVHWKWTVPKEILPEHLDEKVEAIERFIREPLDTHGRELTALVMRVRKPRVGGEDNSDVIDPADLPDGWNGALSESDEDGDYFDRVRANRSLVTSEGAAADGGLLRSSGAKKRSKPTAHRGSRKQMRRTEQEFLNDSDEEWAFAMAEIEHDDEQQKAAEDSSSDEHGDGIDERETPPTSSVVDDVQEEQAVDDAGKQSALQALRTAQQKRSKTTKEPLQDARQRTNRRVDTKRLFLADSDEEEALFSSQELEQNKTELGQPLAPTNLSSGFYAKKRSRLAILDDEDEDEE</sequence>
<feature type="region of interest" description="Disordered" evidence="5">
    <location>
        <begin position="1076"/>
        <end position="1111"/>
    </location>
</feature>
<dbReference type="Proteomes" id="UP000239563">
    <property type="component" value="Chromosome VII"/>
</dbReference>
<protein>
    <submittedName>
        <fullName evidence="7">Related to TOF1-topoisomerase I interacting factor 1</fullName>
    </submittedName>
</protein>
<feature type="compositionally biased region" description="Basic and acidic residues" evidence="5">
    <location>
        <begin position="1190"/>
        <end position="1212"/>
    </location>
</feature>
<evidence type="ECO:0000313" key="7">
    <source>
        <dbReference type="EMBL" id="SJX63185.1"/>
    </source>
</evidence>
<dbReference type="GO" id="GO:0003677">
    <property type="term" value="F:DNA binding"/>
    <property type="evidence" value="ECO:0007669"/>
    <property type="project" value="TreeGrafter"/>
</dbReference>
<dbReference type="PANTHER" id="PTHR22940">
    <property type="entry name" value="TIMEOUT/TIMELESS-2"/>
    <property type="match status" value="1"/>
</dbReference>
<feature type="compositionally biased region" description="Basic and acidic residues" evidence="5">
    <location>
        <begin position="1130"/>
        <end position="1152"/>
    </location>
</feature>
<dbReference type="GO" id="GO:0000076">
    <property type="term" value="P:DNA replication checkpoint signaling"/>
    <property type="evidence" value="ECO:0007669"/>
    <property type="project" value="TreeGrafter"/>
</dbReference>
<dbReference type="AlphaFoldDB" id="A0A2N8UDY2"/>
<gene>
    <name evidence="7" type="ORF">SRS1_14009</name>
</gene>
<dbReference type="EMBL" id="LT795060">
    <property type="protein sequence ID" value="SJX63185.1"/>
    <property type="molecule type" value="Genomic_DNA"/>
</dbReference>
<reference evidence="7 8" key="1">
    <citation type="submission" date="2017-02" db="EMBL/GenBank/DDBJ databases">
        <authorList>
            <person name="Peterson S.W."/>
        </authorList>
    </citation>
    <scope>NUCLEOTIDE SEQUENCE [LARGE SCALE GENOMIC DNA]</scope>
    <source>
        <strain evidence="7 8">SRS1_H2-8</strain>
    </source>
</reference>
<keyword evidence="7" id="KW-0413">Isomerase</keyword>
<evidence type="ECO:0000256" key="5">
    <source>
        <dbReference type="SAM" id="MobiDB-lite"/>
    </source>
</evidence>
<evidence type="ECO:0000313" key="8">
    <source>
        <dbReference type="Proteomes" id="UP000239563"/>
    </source>
</evidence>
<keyword evidence="4" id="KW-0131">Cell cycle</keyword>